<comment type="caution">
    <text evidence="2">The sequence shown here is derived from an EMBL/GenBank/DDBJ whole genome shotgun (WGS) entry which is preliminary data.</text>
</comment>
<dbReference type="AlphaFoldDB" id="A0AA40R567"/>
<evidence type="ECO:0000313" key="2">
    <source>
        <dbReference type="EMBL" id="KWZ53329.1"/>
    </source>
</evidence>
<dbReference type="RefSeq" id="WP_060969624.1">
    <property type="nucleotide sequence ID" value="NZ_CM003772.1"/>
</dbReference>
<accession>A0AA40R567</accession>
<dbReference type="Pfam" id="PF00929">
    <property type="entry name" value="RNase_T"/>
    <property type="match status" value="1"/>
</dbReference>
<evidence type="ECO:0000313" key="3">
    <source>
        <dbReference type="Proteomes" id="UP000070119"/>
    </source>
</evidence>
<dbReference type="GO" id="GO:0003676">
    <property type="term" value="F:nucleic acid binding"/>
    <property type="evidence" value="ECO:0007669"/>
    <property type="project" value="InterPro"/>
</dbReference>
<gene>
    <name evidence="2" type="ORF">WK57_30540</name>
</gene>
<dbReference type="InterPro" id="IPR036397">
    <property type="entry name" value="RNaseH_sf"/>
</dbReference>
<dbReference type="Pfam" id="PF12843">
    <property type="entry name" value="QSregVF_b"/>
    <property type="match status" value="1"/>
</dbReference>
<dbReference type="SMART" id="SM00479">
    <property type="entry name" value="EXOIII"/>
    <property type="match status" value="1"/>
</dbReference>
<evidence type="ECO:0000259" key="1">
    <source>
        <dbReference type="SMART" id="SM00479"/>
    </source>
</evidence>
<name>A0AA40R567_9BURK</name>
<reference evidence="2 3" key="1">
    <citation type="submission" date="2015-11" db="EMBL/GenBank/DDBJ databases">
        <authorList>
            <person name="Sahl J."/>
            <person name="Wagner D."/>
            <person name="Keim P."/>
        </authorList>
    </citation>
    <scope>NUCLEOTIDE SEQUENCE [LARGE SCALE GENOMIC DNA]</scope>
    <source>
        <strain evidence="2 3">MSMB1157</strain>
    </source>
</reference>
<dbReference type="CDD" id="cd06127">
    <property type="entry name" value="DEDDh"/>
    <property type="match status" value="1"/>
</dbReference>
<dbReference type="InterPro" id="IPR012337">
    <property type="entry name" value="RNaseH-like_sf"/>
</dbReference>
<dbReference type="Gene3D" id="3.30.420.10">
    <property type="entry name" value="Ribonuclease H-like superfamily/Ribonuclease H"/>
    <property type="match status" value="1"/>
</dbReference>
<protein>
    <recommendedName>
        <fullName evidence="1">Exonuclease domain-containing protein</fullName>
    </recommendedName>
</protein>
<dbReference type="SUPFAM" id="SSF53098">
    <property type="entry name" value="Ribonuclease H-like"/>
    <property type="match status" value="1"/>
</dbReference>
<dbReference type="EMBL" id="LNJU01000005">
    <property type="protein sequence ID" value="KWZ53329.1"/>
    <property type="molecule type" value="Genomic_DNA"/>
</dbReference>
<sequence>MTAYIFDTETTSADEPQLIEAALLRMSDDLADTAPLDVFLQRYRPTKAISFGAMAVHHILPSDLVDCPPNSEFRLPTDIRYMIGHKVDFDWEVAGSLNVKRICTLAMARRVWPDAESHTLGALSYMLGTNLEAVRLELRDAHNALADCYLCARILYAILEHCGEDLRTWEDVYEFSERARIPTHMSFGKYAGRAIADVPYDYRAWYARQPETDPYLLRAFGLPYQSAV</sequence>
<feature type="domain" description="Exonuclease" evidence="1">
    <location>
        <begin position="2"/>
        <end position="164"/>
    </location>
</feature>
<dbReference type="Proteomes" id="UP000070119">
    <property type="component" value="Chromosome 2"/>
</dbReference>
<dbReference type="InterPro" id="IPR013520">
    <property type="entry name" value="Ribonucl_H"/>
</dbReference>
<proteinExistence type="predicted"/>
<dbReference type="InterPro" id="IPR024530">
    <property type="entry name" value="QSregVF_b"/>
</dbReference>
<dbReference type="GO" id="GO:0004527">
    <property type="term" value="F:exonuclease activity"/>
    <property type="evidence" value="ECO:0007669"/>
    <property type="project" value="UniProtKB-ARBA"/>
</dbReference>
<dbReference type="GO" id="GO:0006259">
    <property type="term" value="P:DNA metabolic process"/>
    <property type="evidence" value="ECO:0007669"/>
    <property type="project" value="UniProtKB-ARBA"/>
</dbReference>
<organism evidence="2 3">
    <name type="scientific">Burkholderia ubonensis</name>
    <dbReference type="NCBI Taxonomy" id="101571"/>
    <lineage>
        <taxon>Bacteria</taxon>
        <taxon>Pseudomonadati</taxon>
        <taxon>Pseudomonadota</taxon>
        <taxon>Betaproteobacteria</taxon>
        <taxon>Burkholderiales</taxon>
        <taxon>Burkholderiaceae</taxon>
        <taxon>Burkholderia</taxon>
        <taxon>Burkholderia cepacia complex</taxon>
    </lineage>
</organism>